<comment type="caution">
    <text evidence="2">The sequence shown here is derived from an EMBL/GenBank/DDBJ whole genome shotgun (WGS) entry which is preliminary data.</text>
</comment>
<protein>
    <recommendedName>
        <fullName evidence="1">GAG-pre-integrase domain-containing protein</fullName>
    </recommendedName>
</protein>
<dbReference type="OrthoDB" id="7691805at2759"/>
<dbReference type="InterPro" id="IPR025724">
    <property type="entry name" value="GAG-pre-integrase_dom"/>
</dbReference>
<proteinExistence type="predicted"/>
<dbReference type="Proteomes" id="UP000765509">
    <property type="component" value="Unassembled WGS sequence"/>
</dbReference>
<feature type="domain" description="GAG-pre-integrase" evidence="1">
    <location>
        <begin position="16"/>
        <end position="51"/>
    </location>
</feature>
<dbReference type="PANTHER" id="PTHR42648">
    <property type="entry name" value="TRANSPOSASE, PUTATIVE-RELATED"/>
    <property type="match status" value="1"/>
</dbReference>
<dbReference type="PANTHER" id="PTHR42648:SF30">
    <property type="entry name" value="RIBONUCLEASE H-LIKE DOMAIN, GAG-PRE-INTEGRASE DOMAIN PROTEIN-RELATED"/>
    <property type="match status" value="1"/>
</dbReference>
<dbReference type="AlphaFoldDB" id="A0A9Q3J561"/>
<dbReference type="Pfam" id="PF13976">
    <property type="entry name" value="gag_pre-integrs"/>
    <property type="match status" value="1"/>
</dbReference>
<accession>A0A9Q3J561</accession>
<organism evidence="2 3">
    <name type="scientific">Austropuccinia psidii MF-1</name>
    <dbReference type="NCBI Taxonomy" id="1389203"/>
    <lineage>
        <taxon>Eukaryota</taxon>
        <taxon>Fungi</taxon>
        <taxon>Dikarya</taxon>
        <taxon>Basidiomycota</taxon>
        <taxon>Pucciniomycotina</taxon>
        <taxon>Pucciniomycetes</taxon>
        <taxon>Pucciniales</taxon>
        <taxon>Sphaerophragmiaceae</taxon>
        <taxon>Austropuccinia</taxon>
    </lineage>
</organism>
<gene>
    <name evidence="2" type="ORF">O181_095301</name>
</gene>
<dbReference type="EMBL" id="AVOT02062632">
    <property type="protein sequence ID" value="MBW0555586.1"/>
    <property type="molecule type" value="Genomic_DNA"/>
</dbReference>
<dbReference type="InterPro" id="IPR039537">
    <property type="entry name" value="Retrotran_Ty1/copia-like"/>
</dbReference>
<evidence type="ECO:0000259" key="1">
    <source>
        <dbReference type="Pfam" id="PF13976"/>
    </source>
</evidence>
<reference evidence="2" key="1">
    <citation type="submission" date="2021-03" db="EMBL/GenBank/DDBJ databases">
        <title>Draft genome sequence of rust myrtle Austropuccinia psidii MF-1, a brazilian biotype.</title>
        <authorList>
            <person name="Quecine M.C."/>
            <person name="Pachon D.M.R."/>
            <person name="Bonatelli M.L."/>
            <person name="Correr F.H."/>
            <person name="Franceschini L.M."/>
            <person name="Leite T.F."/>
            <person name="Margarido G.R.A."/>
            <person name="Almeida C.A."/>
            <person name="Ferrarezi J.A."/>
            <person name="Labate C.A."/>
        </authorList>
    </citation>
    <scope>NUCLEOTIDE SEQUENCE</scope>
    <source>
        <strain evidence="2">MF-1</strain>
    </source>
</reference>
<sequence>MRVEYSLLAPYIIKITANLWHQRLGHPGNQAIKSMGLVDSLNRCSACELNKIHKLPFNPQLNDANKALECIKIHMVGLIPPPSVSGNQFFLTIVYQATSFEMVNSLKHKSEALKRFFVAKAYMENLQNLALKKLVSNCGGEFLNKDFNPLTELKVFLHIF</sequence>
<evidence type="ECO:0000313" key="2">
    <source>
        <dbReference type="EMBL" id="MBW0555586.1"/>
    </source>
</evidence>
<keyword evidence="3" id="KW-1185">Reference proteome</keyword>
<evidence type="ECO:0000313" key="3">
    <source>
        <dbReference type="Proteomes" id="UP000765509"/>
    </source>
</evidence>
<name>A0A9Q3J561_9BASI</name>